<keyword evidence="2" id="KW-1185">Reference proteome</keyword>
<reference evidence="2" key="1">
    <citation type="submission" date="2016-10" db="EMBL/GenBank/DDBJ databases">
        <authorList>
            <person name="Varghese N."/>
            <person name="Submissions S."/>
        </authorList>
    </citation>
    <scope>NUCLEOTIDE SEQUENCE [LARGE SCALE GENOMIC DNA]</scope>
    <source>
        <strain evidence="2">DSM 44260</strain>
    </source>
</reference>
<sequence length="233" mass="24011">MVRVHKPEETLTVAYAIDPFLSPSTHPGDFTVSVEPLSVRVGRPGGAVAAVVTRAGGERHTLTMSVTGLPCGALATFEPKVVEAGETTELSIAISEKASPGVYPVTVHATAPNGMTARAYLSLTVDDATTHSGIRVRLVPEESTTQPGFLTQTRVTVSTDEPVELSVGGVPPGTRATFSPARLPVGGGACTLWIFTSPSAAPGAYPVVVSAAGAHGRVGEAIFTLTITGWDRP</sequence>
<proteinExistence type="predicted"/>
<evidence type="ECO:0000313" key="1">
    <source>
        <dbReference type="EMBL" id="SER55984.1"/>
    </source>
</evidence>
<accession>A0A1H9Q6C3</accession>
<dbReference type="EMBL" id="FOGI01000004">
    <property type="protein sequence ID" value="SER55984.1"/>
    <property type="molecule type" value="Genomic_DNA"/>
</dbReference>
<dbReference type="Proteomes" id="UP000199051">
    <property type="component" value="Unassembled WGS sequence"/>
</dbReference>
<name>A0A1H9Q6C3_9PSEU</name>
<dbReference type="Gene3D" id="2.60.40.10">
    <property type="entry name" value="Immunoglobulins"/>
    <property type="match status" value="1"/>
</dbReference>
<dbReference type="AlphaFoldDB" id="A0A1H9Q6C3"/>
<protein>
    <recommendedName>
        <fullName evidence="3">NPCBM-associated, NEW3 domain of alpha-galactosidase</fullName>
    </recommendedName>
</protein>
<dbReference type="STRING" id="155974.SAMN04487818_104101"/>
<organism evidence="1 2">
    <name type="scientific">Actinokineospora terrae</name>
    <dbReference type="NCBI Taxonomy" id="155974"/>
    <lineage>
        <taxon>Bacteria</taxon>
        <taxon>Bacillati</taxon>
        <taxon>Actinomycetota</taxon>
        <taxon>Actinomycetes</taxon>
        <taxon>Pseudonocardiales</taxon>
        <taxon>Pseudonocardiaceae</taxon>
        <taxon>Actinokineospora</taxon>
    </lineage>
</organism>
<evidence type="ECO:0000313" key="2">
    <source>
        <dbReference type="Proteomes" id="UP000199051"/>
    </source>
</evidence>
<evidence type="ECO:0008006" key="3">
    <source>
        <dbReference type="Google" id="ProtNLM"/>
    </source>
</evidence>
<dbReference type="InterPro" id="IPR013783">
    <property type="entry name" value="Ig-like_fold"/>
</dbReference>
<dbReference type="GO" id="GO:0005975">
    <property type="term" value="P:carbohydrate metabolic process"/>
    <property type="evidence" value="ECO:0007669"/>
    <property type="project" value="UniProtKB-ARBA"/>
</dbReference>
<gene>
    <name evidence="1" type="ORF">SAMN04487818_104101</name>
</gene>